<keyword evidence="3" id="KW-1185">Reference proteome</keyword>
<dbReference type="Ensembl" id="ENSUPAT00010020505.1">
    <property type="protein sequence ID" value="ENSUPAP00010017998.1"/>
    <property type="gene ID" value="ENSUPAG00010014315.1"/>
</dbReference>
<protein>
    <recommendedName>
        <fullName evidence="4">Secreted protein</fullName>
    </recommendedName>
</protein>
<feature type="signal peptide" evidence="1">
    <location>
        <begin position="1"/>
        <end position="20"/>
    </location>
</feature>
<sequence length="78" mass="8515">MSGCALFLCWAAMAAPACRSLVALSASQRPLNTSPPSWDFAKELFLGKIEKKSSHFQRLGQSQYSVWSSVSPSSHNPK</sequence>
<reference evidence="2" key="1">
    <citation type="submission" date="2025-08" db="UniProtKB">
        <authorList>
            <consortium name="Ensembl"/>
        </authorList>
    </citation>
    <scope>IDENTIFICATION</scope>
</reference>
<dbReference type="GeneTree" id="ENSGT00960000190673"/>
<evidence type="ECO:0000256" key="1">
    <source>
        <dbReference type="SAM" id="SignalP"/>
    </source>
</evidence>
<evidence type="ECO:0000313" key="3">
    <source>
        <dbReference type="Proteomes" id="UP000694417"/>
    </source>
</evidence>
<reference evidence="2" key="2">
    <citation type="submission" date="2025-09" db="UniProtKB">
        <authorList>
            <consortium name="Ensembl"/>
        </authorList>
    </citation>
    <scope>IDENTIFICATION</scope>
</reference>
<name>A0A8D2KJB5_UROPR</name>
<keyword evidence="1" id="KW-0732">Signal</keyword>
<accession>A0A8D2KJB5</accession>
<evidence type="ECO:0000313" key="2">
    <source>
        <dbReference type="Ensembl" id="ENSUPAP00010017998.1"/>
    </source>
</evidence>
<evidence type="ECO:0008006" key="4">
    <source>
        <dbReference type="Google" id="ProtNLM"/>
    </source>
</evidence>
<dbReference type="Proteomes" id="UP000694417">
    <property type="component" value="Unplaced"/>
</dbReference>
<feature type="chain" id="PRO_5034405698" description="Secreted protein" evidence="1">
    <location>
        <begin position="21"/>
        <end position="78"/>
    </location>
</feature>
<organism evidence="2 3">
    <name type="scientific">Urocitellus parryii</name>
    <name type="common">Arctic ground squirrel</name>
    <name type="synonym">Spermophilus parryii</name>
    <dbReference type="NCBI Taxonomy" id="9999"/>
    <lineage>
        <taxon>Eukaryota</taxon>
        <taxon>Metazoa</taxon>
        <taxon>Chordata</taxon>
        <taxon>Craniata</taxon>
        <taxon>Vertebrata</taxon>
        <taxon>Euteleostomi</taxon>
        <taxon>Mammalia</taxon>
        <taxon>Eutheria</taxon>
        <taxon>Euarchontoglires</taxon>
        <taxon>Glires</taxon>
        <taxon>Rodentia</taxon>
        <taxon>Sciuromorpha</taxon>
        <taxon>Sciuridae</taxon>
        <taxon>Xerinae</taxon>
        <taxon>Marmotini</taxon>
        <taxon>Urocitellus</taxon>
    </lineage>
</organism>
<dbReference type="AlphaFoldDB" id="A0A8D2KJB5"/>
<proteinExistence type="predicted"/>